<evidence type="ECO:0000313" key="2">
    <source>
        <dbReference type="Proteomes" id="UP000178068"/>
    </source>
</evidence>
<protein>
    <submittedName>
        <fullName evidence="1">Uncharacterized protein</fullName>
    </submittedName>
</protein>
<sequence>MKLFVFTRYQSAHREDGFAIIAAQNLEQAEHIMAERFFDGNHDVVQNWSYFRLLKTIEGIPDQPGLLPATTLPPRPTFLKSVFHSNY</sequence>
<accession>A0A1G1WQ06</accession>
<dbReference type="Proteomes" id="UP000178068">
    <property type="component" value="Unassembled WGS sequence"/>
</dbReference>
<organism evidence="1 2">
    <name type="scientific">Candidatus Woykebacteria bacterium RIFCSPHIGHO2_12_FULL_45_10</name>
    <dbReference type="NCBI Taxonomy" id="1802603"/>
    <lineage>
        <taxon>Bacteria</taxon>
        <taxon>Candidatus Woykeibacteriota</taxon>
    </lineage>
</organism>
<comment type="caution">
    <text evidence="1">The sequence shown here is derived from an EMBL/GenBank/DDBJ whole genome shotgun (WGS) entry which is preliminary data.</text>
</comment>
<proteinExistence type="predicted"/>
<gene>
    <name evidence="1" type="ORF">A3F35_01090</name>
</gene>
<dbReference type="AlphaFoldDB" id="A0A1G1WQ06"/>
<evidence type="ECO:0000313" key="1">
    <source>
        <dbReference type="EMBL" id="OGY29287.1"/>
    </source>
</evidence>
<dbReference type="STRING" id="1802603.A3F35_01090"/>
<name>A0A1G1WQ06_9BACT</name>
<reference evidence="1 2" key="1">
    <citation type="journal article" date="2016" name="Nat. Commun.">
        <title>Thousands of microbial genomes shed light on interconnected biogeochemical processes in an aquifer system.</title>
        <authorList>
            <person name="Anantharaman K."/>
            <person name="Brown C.T."/>
            <person name="Hug L.A."/>
            <person name="Sharon I."/>
            <person name="Castelle C.J."/>
            <person name="Probst A.J."/>
            <person name="Thomas B.C."/>
            <person name="Singh A."/>
            <person name="Wilkins M.J."/>
            <person name="Karaoz U."/>
            <person name="Brodie E.L."/>
            <person name="Williams K.H."/>
            <person name="Hubbard S.S."/>
            <person name="Banfield J.F."/>
        </authorList>
    </citation>
    <scope>NUCLEOTIDE SEQUENCE [LARGE SCALE GENOMIC DNA]</scope>
</reference>
<dbReference type="EMBL" id="MHCZ01000037">
    <property type="protein sequence ID" value="OGY29287.1"/>
    <property type="molecule type" value="Genomic_DNA"/>
</dbReference>